<dbReference type="RefSeq" id="WP_083081216.1">
    <property type="nucleotide sequence ID" value="NZ_JAACYR010000171.1"/>
</dbReference>
<feature type="domain" description="Protein-PII uridylyltransferase N-terminal" evidence="6">
    <location>
        <begin position="38"/>
        <end position="103"/>
    </location>
</feature>
<evidence type="ECO:0000313" key="8">
    <source>
        <dbReference type="EMBL" id="NDJ91997.1"/>
    </source>
</evidence>
<organism evidence="8 9">
    <name type="scientific">Mycolicibacter kumamotonensis</name>
    <dbReference type="NCBI Taxonomy" id="354243"/>
    <lineage>
        <taxon>Bacteria</taxon>
        <taxon>Bacillati</taxon>
        <taxon>Actinomycetota</taxon>
        <taxon>Actinomycetes</taxon>
        <taxon>Mycobacteriales</taxon>
        <taxon>Mycobacteriaceae</taxon>
        <taxon>Mycolicibacter</taxon>
    </lineage>
</organism>
<dbReference type="InterPro" id="IPR005105">
    <property type="entry name" value="GlnD_Uridyltrans_N"/>
</dbReference>
<keyword evidence="1 8" id="KW-0808">Transferase</keyword>
<keyword evidence="2 8" id="KW-0548">Nucleotidyltransferase</keyword>
<evidence type="ECO:0000256" key="3">
    <source>
        <dbReference type="ARBA" id="ARBA00022801"/>
    </source>
</evidence>
<dbReference type="GO" id="GO:0008773">
    <property type="term" value="F:[protein-PII] uridylyltransferase activity"/>
    <property type="evidence" value="ECO:0007669"/>
    <property type="project" value="InterPro"/>
</dbReference>
<dbReference type="InterPro" id="IPR013546">
    <property type="entry name" value="PII_UdlTrfase/GS_AdlTrfase"/>
</dbReference>
<keyword evidence="4" id="KW-0460">Magnesium</keyword>
<evidence type="ECO:0000256" key="1">
    <source>
        <dbReference type="ARBA" id="ARBA00022679"/>
    </source>
</evidence>
<dbReference type="PANTHER" id="PTHR47320">
    <property type="entry name" value="BIFUNCTIONAL URIDYLYLTRANSFERASE/URIDYLYL-REMOVING ENZYME"/>
    <property type="match status" value="1"/>
</dbReference>
<reference evidence="8 9" key="1">
    <citation type="submission" date="2020-01" db="EMBL/GenBank/DDBJ databases">
        <authorList>
            <person name="Sanchez-Estrada R."/>
            <person name="Gonzalez-Y-Merchand J.A."/>
            <person name="Rivera-Gutierrez S."/>
        </authorList>
    </citation>
    <scope>NUCLEOTIDE SEQUENCE [LARGE SCALE GENOMIC DNA]</scope>
    <source>
        <strain evidence="8 9">CST 7247</strain>
    </source>
</reference>
<dbReference type="EMBL" id="JAACYR010000171">
    <property type="protein sequence ID" value="NDJ91997.1"/>
    <property type="molecule type" value="Genomic_DNA"/>
</dbReference>
<proteinExistence type="predicted"/>
<name>A0A7K3LHZ5_9MYCO</name>
<dbReference type="GO" id="GO:0016787">
    <property type="term" value="F:hydrolase activity"/>
    <property type="evidence" value="ECO:0007669"/>
    <property type="project" value="UniProtKB-KW"/>
</dbReference>
<dbReference type="Proteomes" id="UP000466523">
    <property type="component" value="Unassembled WGS sequence"/>
</dbReference>
<gene>
    <name evidence="8" type="ORF">GWR20_23205</name>
</gene>
<evidence type="ECO:0000313" key="9">
    <source>
        <dbReference type="Proteomes" id="UP000466523"/>
    </source>
</evidence>
<evidence type="ECO:0000256" key="4">
    <source>
        <dbReference type="ARBA" id="ARBA00022842"/>
    </source>
</evidence>
<dbReference type="AlphaFoldDB" id="A0A7K3LHZ5"/>
<sequence length="306" mass="33219">MSSSADPVPQTYGTDCTAIALARARTELRSCTPDQLDSAALREAWRRLHEAWLVAKAAEIGVAAASGFAIVATGSLGRDEFLPCSDLDLLLLHDDKPVEAVARVAELLWYPLWDANVRLDHSVRTVAEALEAAASDIRVDLGLLDARHIVGDERLSVHIRDGVRRQWRDGIRSRYAELLETARTRWQRCGEIAHSVEPDVKSGRGGLRDVQLLAALSLGRLADGVTARGPGDGEETLRGAHRTLLDVRTEIHRNSGRGHDVLMVQDAEAISVALRFQDSCDLAHRLSDAASTVSRHVDAVLTAGGV</sequence>
<comment type="caution">
    <text evidence="8">The sequence shown here is derived from an EMBL/GenBank/DDBJ whole genome shotgun (WGS) entry which is preliminary data.</text>
</comment>
<feature type="domain" description="PII-uridylyltransferase/Glutamine-synthetase adenylyltransferase" evidence="7">
    <location>
        <begin position="177"/>
        <end position="300"/>
    </location>
</feature>
<dbReference type="SUPFAM" id="SSF81301">
    <property type="entry name" value="Nucleotidyltransferase"/>
    <property type="match status" value="1"/>
</dbReference>
<dbReference type="InterPro" id="IPR010043">
    <property type="entry name" value="UTase/UR"/>
</dbReference>
<keyword evidence="5" id="KW-0511">Multifunctional enzyme</keyword>
<protein>
    <submittedName>
        <fullName evidence="8">Protein-PII uridylyltransferase</fullName>
    </submittedName>
</protein>
<keyword evidence="3" id="KW-0378">Hydrolase</keyword>
<dbReference type="PANTHER" id="PTHR47320:SF1">
    <property type="entry name" value="BIFUNCTIONAL URIDYLYLTRANSFERASE_URIDYLYL-REMOVING ENZYME"/>
    <property type="match status" value="1"/>
</dbReference>
<accession>A0A7K3LHZ5</accession>
<dbReference type="Gene3D" id="3.30.460.10">
    <property type="entry name" value="Beta Polymerase, domain 2"/>
    <property type="match status" value="1"/>
</dbReference>
<evidence type="ECO:0000256" key="5">
    <source>
        <dbReference type="ARBA" id="ARBA00023268"/>
    </source>
</evidence>
<dbReference type="Pfam" id="PF08335">
    <property type="entry name" value="GlnD_UR_UTase"/>
    <property type="match status" value="1"/>
</dbReference>
<evidence type="ECO:0000259" key="7">
    <source>
        <dbReference type="Pfam" id="PF08335"/>
    </source>
</evidence>
<evidence type="ECO:0000259" key="6">
    <source>
        <dbReference type="Pfam" id="PF03445"/>
    </source>
</evidence>
<dbReference type="Pfam" id="PF03445">
    <property type="entry name" value="DUF294"/>
    <property type="match status" value="1"/>
</dbReference>
<dbReference type="InterPro" id="IPR043519">
    <property type="entry name" value="NT_sf"/>
</dbReference>
<evidence type="ECO:0000256" key="2">
    <source>
        <dbReference type="ARBA" id="ARBA00022695"/>
    </source>
</evidence>
<dbReference type="SUPFAM" id="SSF81593">
    <property type="entry name" value="Nucleotidyltransferase substrate binding subunit/domain"/>
    <property type="match status" value="1"/>
</dbReference>